<dbReference type="InterPro" id="IPR003717">
    <property type="entry name" value="RecO"/>
</dbReference>
<sequence>MRPVKVDRQPAFVLHTRPYRETSLIVEAITRDYGRMALVAKGVRRPRSAMRGVLMGFQPLEITWSGKGEVVTLHNAEWQGGQPLLQGRALLCGYYLNELLINLLPREDAHEQLFVHYSQTLQALSADTSHDAAFFSATLRCFEKQLLGELGYGLMLLHDAAGQPIRPTQRYLYEMESGPRAIVDSSASAGTISGQTLLDMDAESFGDPVSLAESKQLMRSLMGFYLNGRQLHSRRLFEDLAEL</sequence>
<reference evidence="9" key="1">
    <citation type="submission" date="2020-01" db="EMBL/GenBank/DDBJ databases">
        <title>Phosphoaccumulans saitamaens gen. nov., sp. nov., a polyphosphate accumulating bacterium isolated from surface river water.</title>
        <authorList>
            <person name="Watanabe K."/>
            <person name="Suda W."/>
        </authorList>
    </citation>
    <scope>NUCLEOTIDE SEQUENCE [LARGE SCALE GENOMIC DNA]</scope>
    <source>
        <strain evidence="9">ICHIAU1</strain>
    </source>
</reference>
<comment type="similarity">
    <text evidence="1 7">Belongs to the RecO family.</text>
</comment>
<evidence type="ECO:0000256" key="5">
    <source>
        <dbReference type="ARBA" id="ARBA00023204"/>
    </source>
</evidence>
<gene>
    <name evidence="7 8" type="primary">recO</name>
    <name evidence="8" type="ORF">ICHIAU1_17300</name>
</gene>
<evidence type="ECO:0000256" key="7">
    <source>
        <dbReference type="HAMAP-Rule" id="MF_00201"/>
    </source>
</evidence>
<dbReference type="NCBIfam" id="TIGR00613">
    <property type="entry name" value="reco"/>
    <property type="match status" value="1"/>
</dbReference>
<dbReference type="RefSeq" id="WP_162049844.1">
    <property type="nucleotide sequence ID" value="NZ_AP019011.1"/>
</dbReference>
<dbReference type="Gene3D" id="2.40.50.140">
    <property type="entry name" value="Nucleic acid-binding proteins"/>
    <property type="match status" value="1"/>
</dbReference>
<dbReference type="Proteomes" id="UP000463961">
    <property type="component" value="Chromosome"/>
</dbReference>
<dbReference type="InterPro" id="IPR037278">
    <property type="entry name" value="ARFGAP/RecO"/>
</dbReference>
<evidence type="ECO:0000256" key="4">
    <source>
        <dbReference type="ARBA" id="ARBA00023172"/>
    </source>
</evidence>
<dbReference type="PANTHER" id="PTHR33991:SF1">
    <property type="entry name" value="DNA REPAIR PROTEIN RECO"/>
    <property type="match status" value="1"/>
</dbReference>
<keyword evidence="5 7" id="KW-0234">DNA repair</keyword>
<dbReference type="Gene3D" id="1.20.1440.120">
    <property type="entry name" value="Recombination protein O, C-terminal domain"/>
    <property type="match status" value="1"/>
</dbReference>
<evidence type="ECO:0000256" key="2">
    <source>
        <dbReference type="ARBA" id="ARBA00021310"/>
    </source>
</evidence>
<dbReference type="SUPFAM" id="SSF57863">
    <property type="entry name" value="ArfGap/RecO-like zinc finger"/>
    <property type="match status" value="1"/>
</dbReference>
<evidence type="ECO:0000313" key="9">
    <source>
        <dbReference type="Proteomes" id="UP000463961"/>
    </source>
</evidence>
<evidence type="ECO:0000256" key="1">
    <source>
        <dbReference type="ARBA" id="ARBA00007452"/>
    </source>
</evidence>
<dbReference type="AlphaFoldDB" id="A0A679I4X4"/>
<dbReference type="GO" id="GO:0006310">
    <property type="term" value="P:DNA recombination"/>
    <property type="evidence" value="ECO:0007669"/>
    <property type="project" value="UniProtKB-UniRule"/>
</dbReference>
<dbReference type="PANTHER" id="PTHR33991">
    <property type="entry name" value="DNA REPAIR PROTEIN RECO"/>
    <property type="match status" value="1"/>
</dbReference>
<dbReference type="Pfam" id="PF02565">
    <property type="entry name" value="RecO_C"/>
    <property type="match status" value="1"/>
</dbReference>
<dbReference type="InterPro" id="IPR042242">
    <property type="entry name" value="RecO_C"/>
</dbReference>
<dbReference type="EMBL" id="AP022345">
    <property type="protein sequence ID" value="BBU69447.1"/>
    <property type="molecule type" value="Genomic_DNA"/>
</dbReference>
<dbReference type="GO" id="GO:0043590">
    <property type="term" value="C:bacterial nucleoid"/>
    <property type="evidence" value="ECO:0007669"/>
    <property type="project" value="TreeGrafter"/>
</dbReference>
<proteinExistence type="inferred from homology"/>
<name>A0A679I4X4_9RHOO</name>
<dbReference type="SUPFAM" id="SSF50249">
    <property type="entry name" value="Nucleic acid-binding proteins"/>
    <property type="match status" value="1"/>
</dbReference>
<accession>A0A679I4X4</accession>
<keyword evidence="9" id="KW-1185">Reference proteome</keyword>
<dbReference type="InterPro" id="IPR012340">
    <property type="entry name" value="NA-bd_OB-fold"/>
</dbReference>
<dbReference type="GO" id="GO:0006302">
    <property type="term" value="P:double-strand break repair"/>
    <property type="evidence" value="ECO:0007669"/>
    <property type="project" value="TreeGrafter"/>
</dbReference>
<protein>
    <recommendedName>
        <fullName evidence="2 7">DNA repair protein RecO</fullName>
    </recommendedName>
    <alternativeName>
        <fullName evidence="6 7">Recombination protein O</fullName>
    </alternativeName>
</protein>
<dbReference type="Pfam" id="PF11967">
    <property type="entry name" value="RecO_N"/>
    <property type="match status" value="1"/>
</dbReference>
<dbReference type="HAMAP" id="MF_00201">
    <property type="entry name" value="RecO"/>
    <property type="match status" value="1"/>
</dbReference>
<evidence type="ECO:0000313" key="8">
    <source>
        <dbReference type="EMBL" id="BBU69447.1"/>
    </source>
</evidence>
<comment type="function">
    <text evidence="7">Involved in DNA repair and RecF pathway recombination.</text>
</comment>
<dbReference type="OrthoDB" id="9804792at2"/>
<dbReference type="InterPro" id="IPR022572">
    <property type="entry name" value="DNA_rep/recomb_RecO_N"/>
</dbReference>
<keyword evidence="3 7" id="KW-0227">DNA damage</keyword>
<organism evidence="8 9">
    <name type="scientific">Fluviibacter phosphoraccumulans</name>
    <dbReference type="NCBI Taxonomy" id="1751046"/>
    <lineage>
        <taxon>Bacteria</taxon>
        <taxon>Pseudomonadati</taxon>
        <taxon>Pseudomonadota</taxon>
        <taxon>Betaproteobacteria</taxon>
        <taxon>Rhodocyclales</taxon>
        <taxon>Fluviibacteraceae</taxon>
        <taxon>Fluviibacter</taxon>
    </lineage>
</organism>
<keyword evidence="4 7" id="KW-0233">DNA recombination</keyword>
<evidence type="ECO:0000256" key="6">
    <source>
        <dbReference type="ARBA" id="ARBA00033409"/>
    </source>
</evidence>
<evidence type="ECO:0000256" key="3">
    <source>
        <dbReference type="ARBA" id="ARBA00022763"/>
    </source>
</evidence>